<evidence type="ECO:0000313" key="2">
    <source>
        <dbReference type="Proteomes" id="UP001595765"/>
    </source>
</evidence>
<evidence type="ECO:0000313" key="1">
    <source>
        <dbReference type="EMBL" id="MFC4033173.1"/>
    </source>
</evidence>
<dbReference type="RefSeq" id="WP_386430271.1">
    <property type="nucleotide sequence ID" value="NZ_JBHSBB010000011.1"/>
</dbReference>
<dbReference type="InterPro" id="IPR036736">
    <property type="entry name" value="ACP-like_sf"/>
</dbReference>
<proteinExistence type="predicted"/>
<keyword evidence="2" id="KW-1185">Reference proteome</keyword>
<name>A0ABV8HMD7_9ACTN</name>
<organism evidence="1 2">
    <name type="scientific">Streptomyces polygonati</name>
    <dbReference type="NCBI Taxonomy" id="1617087"/>
    <lineage>
        <taxon>Bacteria</taxon>
        <taxon>Bacillati</taxon>
        <taxon>Actinomycetota</taxon>
        <taxon>Actinomycetes</taxon>
        <taxon>Kitasatosporales</taxon>
        <taxon>Streptomycetaceae</taxon>
        <taxon>Streptomyces</taxon>
    </lineage>
</organism>
<gene>
    <name evidence="1" type="ORF">ACFO3J_17000</name>
</gene>
<dbReference type="Proteomes" id="UP001595765">
    <property type="component" value="Unassembled WGS sequence"/>
</dbReference>
<sequence length="78" mass="8776">MRPLSRQEVVALLARLGNRSPEQVDEHIGSLELTWLMAELEQEHEVEIDLTEHQFATVRTIDDAVVVLSAVLEEAAAR</sequence>
<dbReference type="EMBL" id="JBHSBB010000011">
    <property type="protein sequence ID" value="MFC4033173.1"/>
    <property type="molecule type" value="Genomic_DNA"/>
</dbReference>
<accession>A0ABV8HMD7</accession>
<dbReference type="SUPFAM" id="SSF47336">
    <property type="entry name" value="ACP-like"/>
    <property type="match status" value="1"/>
</dbReference>
<protein>
    <submittedName>
        <fullName evidence="1">Acyl carrier protein</fullName>
    </submittedName>
</protein>
<reference evidence="2" key="1">
    <citation type="journal article" date="2019" name="Int. J. Syst. Evol. Microbiol.">
        <title>The Global Catalogue of Microorganisms (GCM) 10K type strain sequencing project: providing services to taxonomists for standard genome sequencing and annotation.</title>
        <authorList>
            <consortium name="The Broad Institute Genomics Platform"/>
            <consortium name="The Broad Institute Genome Sequencing Center for Infectious Disease"/>
            <person name="Wu L."/>
            <person name="Ma J."/>
        </authorList>
    </citation>
    <scope>NUCLEOTIDE SEQUENCE [LARGE SCALE GENOMIC DNA]</scope>
    <source>
        <strain evidence="2">CGMCC 4.7237</strain>
    </source>
</reference>
<comment type="caution">
    <text evidence="1">The sequence shown here is derived from an EMBL/GenBank/DDBJ whole genome shotgun (WGS) entry which is preliminary data.</text>
</comment>